<name>A0A1H8WQ27_9PSEU</name>
<evidence type="ECO:0000313" key="3">
    <source>
        <dbReference type="Proteomes" id="UP000198582"/>
    </source>
</evidence>
<dbReference type="PANTHER" id="PTHR35525:SF3">
    <property type="entry name" value="BLL6575 PROTEIN"/>
    <property type="match status" value="1"/>
</dbReference>
<dbReference type="InterPro" id="IPR010852">
    <property type="entry name" value="ABATE"/>
</dbReference>
<dbReference type="Gene3D" id="1.10.3300.10">
    <property type="entry name" value="Jann2411-like domain"/>
    <property type="match status" value="1"/>
</dbReference>
<dbReference type="EMBL" id="FOEF01000005">
    <property type="protein sequence ID" value="SEP29745.1"/>
    <property type="molecule type" value="Genomic_DNA"/>
</dbReference>
<accession>A0A1H8WQ27</accession>
<dbReference type="Pfam" id="PF07336">
    <property type="entry name" value="ABATE"/>
    <property type="match status" value="1"/>
</dbReference>
<organism evidence="2 3">
    <name type="scientific">Amycolatopsis saalfeldensis</name>
    <dbReference type="NCBI Taxonomy" id="394193"/>
    <lineage>
        <taxon>Bacteria</taxon>
        <taxon>Bacillati</taxon>
        <taxon>Actinomycetota</taxon>
        <taxon>Actinomycetes</taxon>
        <taxon>Pseudonocardiales</taxon>
        <taxon>Pseudonocardiaceae</taxon>
        <taxon>Amycolatopsis</taxon>
    </lineage>
</organism>
<dbReference type="STRING" id="394193.SAMN04489732_105404"/>
<sequence>MSFEPYGERAVNTAVALVNSLVLSDGIDGLPDLDACAELLGEHGWIVDDLTSADLKFLRALRPRLRFAFEAQDERKVVAHLNRLLSECEVLPQLTDHDGAWHFHYARPGATLAQRVFVTSLMALLLVVRDRGSDRLRICATDGCANALFDTTKNHSRRFCDARTCANRAHTAAYRRRQRVKAIASDG</sequence>
<dbReference type="AlphaFoldDB" id="A0A1H8WQ27"/>
<evidence type="ECO:0000313" key="2">
    <source>
        <dbReference type="EMBL" id="SEP29745.1"/>
    </source>
</evidence>
<dbReference type="PANTHER" id="PTHR35525">
    <property type="entry name" value="BLL6575 PROTEIN"/>
    <property type="match status" value="1"/>
</dbReference>
<gene>
    <name evidence="2" type="ORF">SAMN04489732_105404</name>
</gene>
<dbReference type="RefSeq" id="WP_091617457.1">
    <property type="nucleotide sequence ID" value="NZ_FOEF01000005.1"/>
</dbReference>
<dbReference type="Proteomes" id="UP000198582">
    <property type="component" value="Unassembled WGS sequence"/>
</dbReference>
<dbReference type="InterPro" id="IPR021005">
    <property type="entry name" value="Znf_CGNR"/>
</dbReference>
<dbReference type="Pfam" id="PF11706">
    <property type="entry name" value="zf-CGNR"/>
    <property type="match status" value="1"/>
</dbReference>
<proteinExistence type="predicted"/>
<evidence type="ECO:0000259" key="1">
    <source>
        <dbReference type="Pfam" id="PF11706"/>
    </source>
</evidence>
<reference evidence="2 3" key="1">
    <citation type="submission" date="2016-10" db="EMBL/GenBank/DDBJ databases">
        <authorList>
            <person name="de Groot N.N."/>
        </authorList>
    </citation>
    <scope>NUCLEOTIDE SEQUENCE [LARGE SCALE GENOMIC DNA]</scope>
    <source>
        <strain evidence="2 3">DSM 44993</strain>
    </source>
</reference>
<feature type="domain" description="Zinc finger CGNR" evidence="1">
    <location>
        <begin position="135"/>
        <end position="178"/>
    </location>
</feature>
<dbReference type="OrthoDB" id="3531194at2"/>
<dbReference type="InterPro" id="IPR023286">
    <property type="entry name" value="ABATE_dom_sf"/>
</dbReference>
<dbReference type="SUPFAM" id="SSF160904">
    <property type="entry name" value="Jann2411-like"/>
    <property type="match status" value="1"/>
</dbReference>
<protein>
    <submittedName>
        <fullName evidence="2">Putative stress-induced transcription regulator</fullName>
    </submittedName>
</protein>
<keyword evidence="3" id="KW-1185">Reference proteome</keyword>